<accession>A0ACA9NRM1</accession>
<feature type="non-terminal residue" evidence="1">
    <location>
        <position position="1"/>
    </location>
</feature>
<feature type="non-terminal residue" evidence="1">
    <location>
        <position position="899"/>
    </location>
</feature>
<comment type="caution">
    <text evidence="1">The sequence shown here is derived from an EMBL/GenBank/DDBJ whole genome shotgun (WGS) entry which is preliminary data.</text>
</comment>
<gene>
    <name evidence="1" type="ORF">ACOLOM_LOCUS8964</name>
</gene>
<organism evidence="1 2">
    <name type="scientific">Acaulospora colombiana</name>
    <dbReference type="NCBI Taxonomy" id="27376"/>
    <lineage>
        <taxon>Eukaryota</taxon>
        <taxon>Fungi</taxon>
        <taxon>Fungi incertae sedis</taxon>
        <taxon>Mucoromycota</taxon>
        <taxon>Glomeromycotina</taxon>
        <taxon>Glomeromycetes</taxon>
        <taxon>Diversisporales</taxon>
        <taxon>Acaulosporaceae</taxon>
        <taxon>Acaulospora</taxon>
    </lineage>
</organism>
<protein>
    <submittedName>
        <fullName evidence="1">12460_t:CDS:1</fullName>
    </submittedName>
</protein>
<sequence>TSIFPANIGRIVEQFINLQSASTGKMEPDNTLKQLYEAILENALPDEGSLTLMRYVLQAVSLTFQPISIFTIERFSPADPENRSPSYVQILVDRLASVMKDGTIYLPIHTLHPSFQQFLKNQPPEAKFYLEPGHGHARLATACLDLLPNLKTGTWTHVVPLSKIPREWEPIPPKVLEEGPDMPLRYAVTFWAKHMCDALDNPHACDKLLRFFANGFLAWVEWASAIREIPEGMNALDWQLEKWCNDALNFLQTNQEVIERYPKQVHMSALFFTPTNSFIHKSYFIESQTTVPIIFNSPSIVQSTHRVLMSGVGKSGILACEFSLDGQRLWTLTVNGTIRLWRARDGTVIMDLEDPRCAPGFRCAQFSKNGSLIVSGGSLDHRVAIWDGVTGKLIRVFPREHQSVVKHVVFALEDGFIVSSFEDSTMRRWPNIDEPDSDQFKGAVHTRSVEGLIVSPNGVFVCSWSTDSLILWDAESPSSIRKWEEKGGFVAAIFSLDGRKLIGGDDSGKIHFWDTSTTDTIRIIEAHQGCVFSLAICADRTTLASGSLYENTLRLWNIHTGEELCSPLSTHTDDIVALAFNSFALVGHTDELTLIAVTPDGDKVVSSSGDATVRLWEMEELSYASSDLESFNFGTLAQVILLGTLLFVMTALFAPVTSPFNATYLQLDMKREANMTLAVGGDAVSIWKVDRNNLNGSELTWNLDILAIPNKIDFSPDEKYIAICMTNQELDVWNLEDGRLASKATAGRKSYDKHLIFSPDGKTIATGTMDGVDLYDFNVHTGLCLFASMRCANSRRIGFSDDGRQIYVDTYFADIYHLSREKLNYPFLRGRVKRGVSTPLPSFTFQTQWSHIVPMREREPGESGSFLALPTNINVEKWEAYGNQIALGLHDGSLMIEQQ</sequence>
<dbReference type="EMBL" id="CAJVPT010024645">
    <property type="protein sequence ID" value="CAG8671366.1"/>
    <property type="molecule type" value="Genomic_DNA"/>
</dbReference>
<reference evidence="1" key="1">
    <citation type="submission" date="2021-06" db="EMBL/GenBank/DDBJ databases">
        <authorList>
            <person name="Kallberg Y."/>
            <person name="Tangrot J."/>
            <person name="Rosling A."/>
        </authorList>
    </citation>
    <scope>NUCLEOTIDE SEQUENCE</scope>
    <source>
        <strain evidence="1">CL356</strain>
    </source>
</reference>
<name>A0ACA9NRM1_9GLOM</name>
<proteinExistence type="predicted"/>
<evidence type="ECO:0000313" key="2">
    <source>
        <dbReference type="Proteomes" id="UP000789525"/>
    </source>
</evidence>
<keyword evidence="2" id="KW-1185">Reference proteome</keyword>
<dbReference type="Proteomes" id="UP000789525">
    <property type="component" value="Unassembled WGS sequence"/>
</dbReference>
<evidence type="ECO:0000313" key="1">
    <source>
        <dbReference type="EMBL" id="CAG8671366.1"/>
    </source>
</evidence>